<organism evidence="2 3">
    <name type="scientific">Halorubrum xinjiangense</name>
    <dbReference type="NCBI Taxonomy" id="261291"/>
    <lineage>
        <taxon>Archaea</taxon>
        <taxon>Methanobacteriati</taxon>
        <taxon>Methanobacteriota</taxon>
        <taxon>Stenosarchaea group</taxon>
        <taxon>Halobacteria</taxon>
        <taxon>Halobacteriales</taxon>
        <taxon>Haloferacaceae</taxon>
        <taxon>Halorubrum</taxon>
    </lineage>
</organism>
<dbReference type="OrthoDB" id="114121at2157"/>
<feature type="domain" description="Cupin type-2" evidence="1">
    <location>
        <begin position="33"/>
        <end position="101"/>
    </location>
</feature>
<dbReference type="PANTHER" id="PTHR40112:SF1">
    <property type="entry name" value="H2HPP ISOMERASE"/>
    <property type="match status" value="1"/>
</dbReference>
<keyword evidence="3" id="KW-1185">Reference proteome</keyword>
<dbReference type="RefSeq" id="WP_149797749.1">
    <property type="nucleotide sequence ID" value="NZ_FNBO01000002.1"/>
</dbReference>
<name>A0A1G7IYG9_9EURY</name>
<evidence type="ECO:0000259" key="1">
    <source>
        <dbReference type="Pfam" id="PF07883"/>
    </source>
</evidence>
<dbReference type="SUPFAM" id="SSF51182">
    <property type="entry name" value="RmlC-like cupins"/>
    <property type="match status" value="1"/>
</dbReference>
<proteinExistence type="predicted"/>
<evidence type="ECO:0000313" key="3">
    <source>
        <dbReference type="Proteomes" id="UP000324020"/>
    </source>
</evidence>
<dbReference type="PANTHER" id="PTHR40112">
    <property type="entry name" value="H2HPP ISOMERASE"/>
    <property type="match status" value="1"/>
</dbReference>
<evidence type="ECO:0000313" key="2">
    <source>
        <dbReference type="EMBL" id="SDF17710.1"/>
    </source>
</evidence>
<dbReference type="Pfam" id="PF07883">
    <property type="entry name" value="Cupin_2"/>
    <property type="match status" value="1"/>
</dbReference>
<reference evidence="2 3" key="1">
    <citation type="submission" date="2016-10" db="EMBL/GenBank/DDBJ databases">
        <authorList>
            <person name="Varghese N."/>
            <person name="Submissions S."/>
        </authorList>
    </citation>
    <scope>NUCLEOTIDE SEQUENCE [LARGE SCALE GENOMIC DNA]</scope>
    <source>
        <strain evidence="2 3">CGMCC 1.3527</strain>
    </source>
</reference>
<dbReference type="Gene3D" id="2.60.120.10">
    <property type="entry name" value="Jelly Rolls"/>
    <property type="match status" value="1"/>
</dbReference>
<dbReference type="InterPro" id="IPR013096">
    <property type="entry name" value="Cupin_2"/>
</dbReference>
<protein>
    <submittedName>
        <fullName evidence="2">Cupin domain protein</fullName>
    </submittedName>
</protein>
<dbReference type="AlphaFoldDB" id="A0A1G7IYG9"/>
<gene>
    <name evidence="2" type="ORF">SAMN04488067_102225</name>
</gene>
<dbReference type="EMBL" id="FNBO01000002">
    <property type="protein sequence ID" value="SDF17710.1"/>
    <property type="molecule type" value="Genomic_DNA"/>
</dbReference>
<sequence length="113" mass="12186">MDVVPDADVEAVEAVDGVFLTQGAVGEETSIQRFEIEPGATVPEHDHPHEQIGVITAGRLTFVVDGEERVVGPDDTYVIPGDEPHAAENRTDEPVVGFDIFAPPRANPDWGEK</sequence>
<dbReference type="Proteomes" id="UP000324020">
    <property type="component" value="Unassembled WGS sequence"/>
</dbReference>
<dbReference type="InterPro" id="IPR011051">
    <property type="entry name" value="RmlC_Cupin_sf"/>
</dbReference>
<accession>A0A1G7IYG9</accession>
<dbReference type="CDD" id="cd02238">
    <property type="entry name" value="cupin_KdgF"/>
    <property type="match status" value="1"/>
</dbReference>
<dbReference type="InterPro" id="IPR014710">
    <property type="entry name" value="RmlC-like_jellyroll"/>
</dbReference>
<dbReference type="InterPro" id="IPR052535">
    <property type="entry name" value="Bacilysin_H2HPP_isomerase"/>
</dbReference>